<evidence type="ECO:0000313" key="3">
    <source>
        <dbReference type="EMBL" id="GAU44836.1"/>
    </source>
</evidence>
<protein>
    <recommendedName>
        <fullName evidence="5">RNase H type-1 domain-containing protein</fullName>
    </recommendedName>
</protein>
<dbReference type="InterPro" id="IPR026960">
    <property type="entry name" value="RVT-Znf"/>
</dbReference>
<keyword evidence="4" id="KW-1185">Reference proteome</keyword>
<evidence type="ECO:0008006" key="5">
    <source>
        <dbReference type="Google" id="ProtNLM"/>
    </source>
</evidence>
<dbReference type="InterPro" id="IPR053151">
    <property type="entry name" value="RNase_H-like"/>
</dbReference>
<dbReference type="OrthoDB" id="1432268at2759"/>
<dbReference type="Pfam" id="PF13966">
    <property type="entry name" value="zf-RVT"/>
    <property type="match status" value="1"/>
</dbReference>
<dbReference type="EMBL" id="DF974077">
    <property type="protein sequence ID" value="GAU44836.1"/>
    <property type="molecule type" value="Genomic_DNA"/>
</dbReference>
<dbReference type="Pfam" id="PF13456">
    <property type="entry name" value="RVT_3"/>
    <property type="match status" value="1"/>
</dbReference>
<dbReference type="InterPro" id="IPR012337">
    <property type="entry name" value="RNaseH-like_sf"/>
</dbReference>
<proteinExistence type="predicted"/>
<dbReference type="InterPro" id="IPR002156">
    <property type="entry name" value="RNaseH_domain"/>
</dbReference>
<accession>A0A2Z6NMF4</accession>
<evidence type="ECO:0000259" key="2">
    <source>
        <dbReference type="Pfam" id="PF13966"/>
    </source>
</evidence>
<feature type="domain" description="Reverse transcriptase zinc-binding" evidence="2">
    <location>
        <begin position="130"/>
        <end position="211"/>
    </location>
</feature>
<dbReference type="GO" id="GO:0003676">
    <property type="term" value="F:nucleic acid binding"/>
    <property type="evidence" value="ECO:0007669"/>
    <property type="project" value="InterPro"/>
</dbReference>
<evidence type="ECO:0000259" key="1">
    <source>
        <dbReference type="Pfam" id="PF13456"/>
    </source>
</evidence>
<feature type="domain" description="RNase H type-1" evidence="1">
    <location>
        <begin position="342"/>
        <end position="413"/>
    </location>
</feature>
<dbReference type="Gene3D" id="3.30.420.10">
    <property type="entry name" value="Ribonuclease H-like superfamily/Ribonuclease H"/>
    <property type="match status" value="1"/>
</dbReference>
<evidence type="ECO:0000313" key="4">
    <source>
        <dbReference type="Proteomes" id="UP000242715"/>
    </source>
</evidence>
<name>A0A2Z6NMF4_TRISU</name>
<reference evidence="4" key="1">
    <citation type="journal article" date="2017" name="Front. Plant Sci.">
        <title>Climate Clever Clovers: New Paradigm to Reduce the Environmental Footprint of Ruminants by Breeding Low Methanogenic Forages Utilizing Haplotype Variation.</title>
        <authorList>
            <person name="Kaur P."/>
            <person name="Appels R."/>
            <person name="Bayer P.E."/>
            <person name="Keeble-Gagnere G."/>
            <person name="Wang J."/>
            <person name="Hirakawa H."/>
            <person name="Shirasawa K."/>
            <person name="Vercoe P."/>
            <person name="Stefanova K."/>
            <person name="Durmic Z."/>
            <person name="Nichols P."/>
            <person name="Revell C."/>
            <person name="Isobe S.N."/>
            <person name="Edwards D."/>
            <person name="Erskine W."/>
        </authorList>
    </citation>
    <scope>NUCLEOTIDE SEQUENCE [LARGE SCALE GENOMIC DNA]</scope>
    <source>
        <strain evidence="4">cv. Daliak</strain>
    </source>
</reference>
<dbReference type="CDD" id="cd06222">
    <property type="entry name" value="RNase_H_like"/>
    <property type="match status" value="1"/>
</dbReference>
<dbReference type="PANTHER" id="PTHR47723:SF23">
    <property type="entry name" value="REVERSE TRANSCRIPTASE-LIKE PROTEIN"/>
    <property type="match status" value="1"/>
</dbReference>
<dbReference type="InterPro" id="IPR044730">
    <property type="entry name" value="RNase_H-like_dom_plant"/>
</dbReference>
<dbReference type="SUPFAM" id="SSF53098">
    <property type="entry name" value="Ribonuclease H-like"/>
    <property type="match status" value="1"/>
</dbReference>
<dbReference type="Proteomes" id="UP000242715">
    <property type="component" value="Unassembled WGS sequence"/>
</dbReference>
<dbReference type="PANTHER" id="PTHR47723">
    <property type="entry name" value="OS05G0353850 PROTEIN"/>
    <property type="match status" value="1"/>
</dbReference>
<gene>
    <name evidence="3" type="ORF">TSUD_280370</name>
</gene>
<dbReference type="AlphaFoldDB" id="A0A2Z6NMF4"/>
<sequence length="460" mass="52125">MILKSRALRNGIMVKHHIFSSLWSSIKQEVHVIISNASWKVGNGQSINLWMDAWCGNSLAETLNIHTSVLIWLPKKVSDIIHNQHWLIPHYLDSLYPTLKNLVLQIDIPVDDVPDSLIWKGTDNGLLCLKDAYEFKRRQYPKLSWGKVIWSKDIQPSRSLLAWRIMLNKIPTDDNLRERGCNLTSMCSLCNSNIETMFHLFFECRFAFGFWCWLATSLDMIIQFQSLEDIWSLCNRAISAQCRIVIKAAIINIMYAVWIARNNARFKNIKPNWNSSLAWIVVNVMLSGNHTNSLASASIRDFTILKAFKVNLNPPKPSFLREVIWQPPPPQWIKCNIGGAFTSSAAACAGLFRNSSADFICGFASRLNTSSAFSAELYGFINAVDFAVSRGWNNLWIESDSELVVKAYKSATEGNHCADGLAKLGLNLNSVLIWNDVPVEIRDSFDSNKHGKPCFRVVHS</sequence>
<dbReference type="InterPro" id="IPR036397">
    <property type="entry name" value="RNaseH_sf"/>
</dbReference>
<dbReference type="GO" id="GO:0004523">
    <property type="term" value="F:RNA-DNA hybrid ribonuclease activity"/>
    <property type="evidence" value="ECO:0007669"/>
    <property type="project" value="InterPro"/>
</dbReference>
<organism evidence="3 4">
    <name type="scientific">Trifolium subterraneum</name>
    <name type="common">Subterranean clover</name>
    <dbReference type="NCBI Taxonomy" id="3900"/>
    <lineage>
        <taxon>Eukaryota</taxon>
        <taxon>Viridiplantae</taxon>
        <taxon>Streptophyta</taxon>
        <taxon>Embryophyta</taxon>
        <taxon>Tracheophyta</taxon>
        <taxon>Spermatophyta</taxon>
        <taxon>Magnoliopsida</taxon>
        <taxon>eudicotyledons</taxon>
        <taxon>Gunneridae</taxon>
        <taxon>Pentapetalae</taxon>
        <taxon>rosids</taxon>
        <taxon>fabids</taxon>
        <taxon>Fabales</taxon>
        <taxon>Fabaceae</taxon>
        <taxon>Papilionoideae</taxon>
        <taxon>50 kb inversion clade</taxon>
        <taxon>NPAAA clade</taxon>
        <taxon>Hologalegina</taxon>
        <taxon>IRL clade</taxon>
        <taxon>Trifolieae</taxon>
        <taxon>Trifolium</taxon>
    </lineage>
</organism>